<evidence type="ECO:0000256" key="1">
    <source>
        <dbReference type="ARBA" id="ARBA00004370"/>
    </source>
</evidence>
<organism evidence="7">
    <name type="scientific">Amphimedon queenslandica</name>
    <name type="common">Sponge</name>
    <dbReference type="NCBI Taxonomy" id="400682"/>
    <lineage>
        <taxon>Eukaryota</taxon>
        <taxon>Metazoa</taxon>
        <taxon>Porifera</taxon>
        <taxon>Demospongiae</taxon>
        <taxon>Heteroscleromorpha</taxon>
        <taxon>Haplosclerida</taxon>
        <taxon>Niphatidae</taxon>
        <taxon>Amphimedon</taxon>
    </lineage>
</organism>
<keyword evidence="4 5" id="KW-0472">Membrane</keyword>
<evidence type="ECO:0000256" key="5">
    <source>
        <dbReference type="SAM" id="Phobius"/>
    </source>
</evidence>
<feature type="domain" description="TMEM205-like" evidence="6">
    <location>
        <begin position="98"/>
        <end position="168"/>
    </location>
</feature>
<feature type="transmembrane region" description="Helical" evidence="5">
    <location>
        <begin position="56"/>
        <end position="77"/>
    </location>
</feature>
<evidence type="ECO:0000259" key="6">
    <source>
        <dbReference type="Pfam" id="PF13664"/>
    </source>
</evidence>
<sequence>MKKAQLGYYLVLSETVRVENYRANLFTSPNQFTGKVEGKVKMPVKYDLPFTQTSHLIALGSTTLLVGVAIFPFGASWSGSGGNQGAWPVIVRVVHLGSFSGWFGTQLWVTFFAGLTMYKHLPRHTFGYIQSKLFPKYFLFGAVLSSLSIATYLVENPIHSWGLQESVQGIYFMVLI</sequence>
<feature type="transmembrane region" description="Helical" evidence="5">
    <location>
        <begin position="137"/>
        <end position="154"/>
    </location>
</feature>
<proteinExistence type="predicted"/>
<dbReference type="PANTHER" id="PTHR23241">
    <property type="entry name" value="LATE EMBRYOGENESIS ABUNDANT PLANTS LEA-RELATED"/>
    <property type="match status" value="1"/>
</dbReference>
<reference evidence="7" key="1">
    <citation type="submission" date="2017-05" db="UniProtKB">
        <authorList>
            <consortium name="EnsemblMetazoa"/>
        </authorList>
    </citation>
    <scope>IDENTIFICATION</scope>
</reference>
<dbReference type="PANTHER" id="PTHR23241:SF102">
    <property type="entry name" value="LD23009P"/>
    <property type="match status" value="1"/>
</dbReference>
<comment type="subcellular location">
    <subcellularLocation>
        <location evidence="1">Membrane</location>
    </subcellularLocation>
</comment>
<accession>A0A1X7URP9</accession>
<protein>
    <recommendedName>
        <fullName evidence="6">TMEM205-like domain-containing protein</fullName>
    </recommendedName>
</protein>
<keyword evidence="3 5" id="KW-1133">Transmembrane helix</keyword>
<evidence type="ECO:0000256" key="3">
    <source>
        <dbReference type="ARBA" id="ARBA00022989"/>
    </source>
</evidence>
<evidence type="ECO:0000313" key="7">
    <source>
        <dbReference type="EnsemblMetazoa" id="Aqu2.1.30458_001"/>
    </source>
</evidence>
<dbReference type="EnsemblMetazoa" id="Aqu2.1.30458_001">
    <property type="protein sequence ID" value="Aqu2.1.30458_001"/>
    <property type="gene ID" value="Aqu2.1.30458"/>
</dbReference>
<name>A0A1X7URP9_AMPQE</name>
<dbReference type="Pfam" id="PF13664">
    <property type="entry name" value="DUF4149"/>
    <property type="match status" value="1"/>
</dbReference>
<keyword evidence="2 5" id="KW-0812">Transmembrane</keyword>
<dbReference type="AlphaFoldDB" id="A0A1X7URP9"/>
<dbReference type="InterPro" id="IPR025423">
    <property type="entry name" value="TMEM205-like"/>
</dbReference>
<feature type="transmembrane region" description="Helical" evidence="5">
    <location>
        <begin position="89"/>
        <end position="116"/>
    </location>
</feature>
<dbReference type="eggNOG" id="KOG2886">
    <property type="taxonomic scope" value="Eukaryota"/>
</dbReference>
<dbReference type="InParanoid" id="A0A1X7URP9"/>
<evidence type="ECO:0000256" key="4">
    <source>
        <dbReference type="ARBA" id="ARBA00023136"/>
    </source>
</evidence>
<dbReference type="InterPro" id="IPR053009">
    <property type="entry name" value="Xanthocillin_Biosynth-Assoc"/>
</dbReference>
<evidence type="ECO:0000256" key="2">
    <source>
        <dbReference type="ARBA" id="ARBA00022692"/>
    </source>
</evidence>
<dbReference type="OrthoDB" id="1641132at2759"/>
<dbReference type="GO" id="GO:0016020">
    <property type="term" value="C:membrane"/>
    <property type="evidence" value="ECO:0007669"/>
    <property type="project" value="UniProtKB-SubCell"/>
</dbReference>